<dbReference type="Pfam" id="PF08443">
    <property type="entry name" value="RimK"/>
    <property type="match status" value="1"/>
</dbReference>
<evidence type="ECO:0000259" key="2">
    <source>
        <dbReference type="Pfam" id="PF08443"/>
    </source>
</evidence>
<organism evidence="3 4">
    <name type="scientific">Nocardioides panaciterrulae</name>
    <dbReference type="NCBI Taxonomy" id="661492"/>
    <lineage>
        <taxon>Bacteria</taxon>
        <taxon>Bacillati</taxon>
        <taxon>Actinomycetota</taxon>
        <taxon>Actinomycetes</taxon>
        <taxon>Propionibacteriales</taxon>
        <taxon>Nocardioidaceae</taxon>
        <taxon>Nocardioides</taxon>
    </lineage>
</organism>
<feature type="compositionally biased region" description="Basic and acidic residues" evidence="1">
    <location>
        <begin position="114"/>
        <end position="124"/>
    </location>
</feature>
<feature type="region of interest" description="Disordered" evidence="1">
    <location>
        <begin position="113"/>
        <end position="135"/>
    </location>
</feature>
<dbReference type="Proteomes" id="UP000535511">
    <property type="component" value="Unassembled WGS sequence"/>
</dbReference>
<name>A0A7Y9E3X7_9ACTN</name>
<proteinExistence type="predicted"/>
<dbReference type="PANTHER" id="PTHR39217">
    <property type="match status" value="1"/>
</dbReference>
<sequence>MTPHSVPRVLLATFSLLPDGEPGGELLVRALADRGIEAAWVAWDGRVRWADADLVAVRATWDYHRRCADFLGWASAVGKETRLLNGADVFAWNADKAYLTGLEGRVPVVPSVLLDDRDPDRDPDSGPGGGLRGGLERALDRFGVVVVKPRTGASGVGVVVAESPDDHRLAGLTAGPWIAQPLVESVRTRGETSVFVLDGRAVSQVDKRPAPGEIRVHEEYGGVSRAVPLDDRAAAAAVRALAAAGELIGRPLDYGRVDLMELDGEPVVSEIELIEPGLYLDVVPGNAEPFADLVVSRLS</sequence>
<dbReference type="InterPro" id="IPR053191">
    <property type="entry name" value="DcsG_Biosynth_Enzyme"/>
</dbReference>
<dbReference type="Gene3D" id="3.30.470.20">
    <property type="entry name" value="ATP-grasp fold, B domain"/>
    <property type="match status" value="1"/>
</dbReference>
<feature type="domain" description="ATP-grasp fold RimK-type" evidence="2">
    <location>
        <begin position="145"/>
        <end position="271"/>
    </location>
</feature>
<evidence type="ECO:0000313" key="4">
    <source>
        <dbReference type="Proteomes" id="UP000535511"/>
    </source>
</evidence>
<dbReference type="PANTHER" id="PTHR39217:SF1">
    <property type="entry name" value="GLUTATHIONE SYNTHETASE"/>
    <property type="match status" value="1"/>
</dbReference>
<dbReference type="InterPro" id="IPR013651">
    <property type="entry name" value="ATP-grasp_RimK-type"/>
</dbReference>
<keyword evidence="4" id="KW-1185">Reference proteome</keyword>
<evidence type="ECO:0000313" key="3">
    <source>
        <dbReference type="EMBL" id="NYD40620.1"/>
    </source>
</evidence>
<evidence type="ECO:0000256" key="1">
    <source>
        <dbReference type="SAM" id="MobiDB-lite"/>
    </source>
</evidence>
<accession>A0A7Y9E3X7</accession>
<dbReference type="EMBL" id="JACCBG010000001">
    <property type="protein sequence ID" value="NYD40620.1"/>
    <property type="molecule type" value="Genomic_DNA"/>
</dbReference>
<dbReference type="AlphaFoldDB" id="A0A7Y9E3X7"/>
<comment type="caution">
    <text evidence="3">The sequence shown here is derived from an EMBL/GenBank/DDBJ whole genome shotgun (WGS) entry which is preliminary data.</text>
</comment>
<gene>
    <name evidence="3" type="ORF">BJZ21_000703</name>
</gene>
<dbReference type="RefSeq" id="WP_179662481.1">
    <property type="nucleotide sequence ID" value="NZ_JACCBG010000001.1"/>
</dbReference>
<protein>
    <recommendedName>
        <fullName evidence="2">ATP-grasp fold RimK-type domain-containing protein</fullName>
    </recommendedName>
</protein>
<reference evidence="3 4" key="1">
    <citation type="submission" date="2020-07" db="EMBL/GenBank/DDBJ databases">
        <title>Sequencing the genomes of 1000 actinobacteria strains.</title>
        <authorList>
            <person name="Klenk H.-P."/>
        </authorList>
    </citation>
    <scope>NUCLEOTIDE SEQUENCE [LARGE SCALE GENOMIC DNA]</scope>
    <source>
        <strain evidence="3 4">DSM 21350</strain>
    </source>
</reference>
<dbReference type="SUPFAM" id="SSF56059">
    <property type="entry name" value="Glutathione synthetase ATP-binding domain-like"/>
    <property type="match status" value="1"/>
</dbReference>